<gene>
    <name evidence="1" type="ORF">CGL51_08730</name>
    <name evidence="2" type="ORF">CGL52_11140</name>
</gene>
<dbReference type="EMBL" id="NMUF01000039">
    <property type="protein sequence ID" value="RFA96284.1"/>
    <property type="molecule type" value="Genomic_DNA"/>
</dbReference>
<accession>A0A371QWY8</accession>
<proteinExistence type="predicted"/>
<dbReference type="OrthoDB" id="386141at2157"/>
<reference evidence="3 4" key="1">
    <citation type="submission" date="2017-07" db="EMBL/GenBank/DDBJ databases">
        <title>Draft genome sequence of aerobic hyperthermophilic archaea, Pyrobaculum aerophilum YKB31 and YKB32.</title>
        <authorList>
            <person name="Mochizuki T."/>
            <person name="Berliner A.J."/>
            <person name="Yoshida-Takashima Y."/>
            <person name="Takaki Y."/>
            <person name="Nunoura T."/>
            <person name="Takai K."/>
        </authorList>
    </citation>
    <scope>NUCLEOTIDE SEQUENCE [LARGE SCALE GENOMIC DNA]</scope>
    <source>
        <strain evidence="1 4">YKB31</strain>
        <strain evidence="2 3">YKB32</strain>
    </source>
</reference>
<name>A0A371QWY8_9CREN</name>
<dbReference type="RefSeq" id="WP_116421451.1">
    <property type="nucleotide sequence ID" value="NZ_NMUE01000028.1"/>
</dbReference>
<dbReference type="AlphaFoldDB" id="A0A371QWY8"/>
<comment type="caution">
    <text evidence="1">The sequence shown here is derived from an EMBL/GenBank/DDBJ whole genome shotgun (WGS) entry which is preliminary data.</text>
</comment>
<evidence type="ECO:0000313" key="1">
    <source>
        <dbReference type="EMBL" id="RFA94963.1"/>
    </source>
</evidence>
<dbReference type="Proteomes" id="UP000257123">
    <property type="component" value="Unassembled WGS sequence"/>
</dbReference>
<protein>
    <submittedName>
        <fullName evidence="1">Uncharacterized protein</fullName>
    </submittedName>
</protein>
<evidence type="ECO:0000313" key="4">
    <source>
        <dbReference type="Proteomes" id="UP000257123"/>
    </source>
</evidence>
<dbReference type="Proteomes" id="UP000256877">
    <property type="component" value="Unassembled WGS sequence"/>
</dbReference>
<organism evidence="1 4">
    <name type="scientific">Pyrobaculum aerophilum</name>
    <dbReference type="NCBI Taxonomy" id="13773"/>
    <lineage>
        <taxon>Archaea</taxon>
        <taxon>Thermoproteota</taxon>
        <taxon>Thermoprotei</taxon>
        <taxon>Thermoproteales</taxon>
        <taxon>Thermoproteaceae</taxon>
        <taxon>Pyrobaculum</taxon>
    </lineage>
</organism>
<evidence type="ECO:0000313" key="3">
    <source>
        <dbReference type="Proteomes" id="UP000256877"/>
    </source>
</evidence>
<evidence type="ECO:0000313" key="2">
    <source>
        <dbReference type="EMBL" id="RFA96284.1"/>
    </source>
</evidence>
<sequence length="157" mass="17335">MIRIEPLSCVASDGRYAAFLARVEKSACPAHTPPCEPVVCPAVLIPPHYYLLVVDLNTGESTAVQLAFPELPDPLSPHPDIALLYVEEIRRHVVFGRDGAYLRGAPSDWKADLGRIEAMIKSVFTLRVELDPSRLRIGQPVEAVNGTFVKVPIPRRE</sequence>
<dbReference type="EMBL" id="NMUE01000028">
    <property type="protein sequence ID" value="RFA94963.1"/>
    <property type="molecule type" value="Genomic_DNA"/>
</dbReference>